<dbReference type="InterPro" id="IPR027417">
    <property type="entry name" value="P-loop_NTPase"/>
</dbReference>
<evidence type="ECO:0000256" key="1">
    <source>
        <dbReference type="ARBA" id="ARBA00022741"/>
    </source>
</evidence>
<dbReference type="InterPro" id="IPR000212">
    <property type="entry name" value="DNA_helicase_UvrD/REP"/>
</dbReference>
<dbReference type="GO" id="GO:0003677">
    <property type="term" value="F:DNA binding"/>
    <property type="evidence" value="ECO:0007669"/>
    <property type="project" value="InterPro"/>
</dbReference>
<feature type="domain" description="UvrD-like helicase ATP-binding" evidence="10">
    <location>
        <begin position="14"/>
        <end position="417"/>
    </location>
</feature>
<dbReference type="InterPro" id="IPR014017">
    <property type="entry name" value="DNA_helicase_UvrD-like_C"/>
</dbReference>
<dbReference type="PROSITE" id="PS51198">
    <property type="entry name" value="UVRD_HELICASE_ATP_BIND"/>
    <property type="match status" value="1"/>
</dbReference>
<dbReference type="SUPFAM" id="SSF52540">
    <property type="entry name" value="P-loop containing nucleoside triphosphate hydrolases"/>
    <property type="match status" value="1"/>
</dbReference>
<organism evidence="11 12">
    <name type="scientific">Streptomyces coelicoflavus</name>
    <dbReference type="NCBI Taxonomy" id="285562"/>
    <lineage>
        <taxon>Bacteria</taxon>
        <taxon>Bacillati</taxon>
        <taxon>Actinomycetota</taxon>
        <taxon>Actinomycetes</taxon>
        <taxon>Kitasatosporales</taxon>
        <taxon>Streptomycetaceae</taxon>
        <taxon>Streptomyces</taxon>
    </lineage>
</organism>
<protein>
    <recommendedName>
        <fullName evidence="7">DNA 3'-5' helicase</fullName>
        <ecNumber evidence="7">5.6.2.4</ecNumber>
    </recommendedName>
</protein>
<evidence type="ECO:0000313" key="11">
    <source>
        <dbReference type="EMBL" id="NEB09204.1"/>
    </source>
</evidence>
<dbReference type="GO" id="GO:0043138">
    <property type="term" value="F:3'-5' DNA helicase activity"/>
    <property type="evidence" value="ECO:0007669"/>
    <property type="project" value="UniProtKB-EC"/>
</dbReference>
<dbReference type="Pfam" id="PF00580">
    <property type="entry name" value="UvrD-helicase"/>
    <property type="match status" value="2"/>
</dbReference>
<dbReference type="InterPro" id="IPR014016">
    <property type="entry name" value="UvrD-like_ATP-bd"/>
</dbReference>
<dbReference type="Proteomes" id="UP000470446">
    <property type="component" value="Unassembled WGS sequence"/>
</dbReference>
<keyword evidence="5" id="KW-0413">Isomerase</keyword>
<dbReference type="GO" id="GO:0016787">
    <property type="term" value="F:hydrolase activity"/>
    <property type="evidence" value="ECO:0007669"/>
    <property type="project" value="UniProtKB-UniRule"/>
</dbReference>
<sequence>MEQQVTDAYGGSPPLTDEQRAVVDLPWDTRLLVTAGAGSGKTHTVVRRLDALVGHDDPDEALEAGEILVLSFSRAAVRELRERISRHGDRARRVRVQTFDSWAYQLLVQAYPDEEWAARSFDERIRAATDAIEKGAVEAGETGAPSHVVIDEAQDLVGDRRDLVETLLDRFQRSCGFTVVGDSAQGIYGFQIADPAERAGETDRFFTWLRTSYDDLVELRLTRNFRATTAEARTALVLGSRLQDLGASASSRQTEAATLHSELRDRLLDLPDLGDLAGDFALGALRAYPGTCAILTRDNREALAVSELLYEHGIEHALKRSLRDRAVPYWVAELLRRSESLTLTESRFLELLAGIPLPPAADPDRCWRSLRAATRRTGRGLVDVIAVRRLVSEGRFPDELGDPETARLTVSTVHRAKGLEYDRVLLLSPSSVAELQKVHADLDVPAEARALYVGMTRTREDLYHVAGPDTSRVRRHRPTGRWYLGGWKKYQRYGIQALPGDTHRETPPAPHDTDASAAETQAYLLEHVRPGDAVTLRRRHPFPVGPDQSPPYDLVHRDRIVGEASERFRRDLHAVEMVSRSWDVTWPAEVLGLRVDTLETVAGSTAAGANAGLGGSGVWIVPRITGIGRYRRGERAAGEEQG</sequence>
<dbReference type="EMBL" id="JAAGMA010000252">
    <property type="protein sequence ID" value="NEB09204.1"/>
    <property type="molecule type" value="Genomic_DNA"/>
</dbReference>
<evidence type="ECO:0000313" key="12">
    <source>
        <dbReference type="Proteomes" id="UP000470446"/>
    </source>
</evidence>
<comment type="catalytic activity">
    <reaction evidence="6">
        <text>Couples ATP hydrolysis with the unwinding of duplex DNA by translocating in the 3'-5' direction.</text>
        <dbReference type="EC" id="5.6.2.4"/>
    </reaction>
</comment>
<gene>
    <name evidence="11" type="ORF">G3I32_10015</name>
</gene>
<dbReference type="PANTHER" id="PTHR11070">
    <property type="entry name" value="UVRD / RECB / PCRA DNA HELICASE FAMILY MEMBER"/>
    <property type="match status" value="1"/>
</dbReference>
<evidence type="ECO:0000256" key="3">
    <source>
        <dbReference type="ARBA" id="ARBA00022806"/>
    </source>
</evidence>
<evidence type="ECO:0000256" key="2">
    <source>
        <dbReference type="ARBA" id="ARBA00022801"/>
    </source>
</evidence>
<comment type="catalytic activity">
    <reaction evidence="8">
        <text>ATP + H2O = ADP + phosphate + H(+)</text>
        <dbReference type="Rhea" id="RHEA:13065"/>
        <dbReference type="ChEBI" id="CHEBI:15377"/>
        <dbReference type="ChEBI" id="CHEBI:15378"/>
        <dbReference type="ChEBI" id="CHEBI:30616"/>
        <dbReference type="ChEBI" id="CHEBI:43474"/>
        <dbReference type="ChEBI" id="CHEBI:456216"/>
        <dbReference type="EC" id="5.6.2.4"/>
    </reaction>
</comment>
<name>A0A7K3PGS4_9ACTN</name>
<keyword evidence="3 9" id="KW-0347">Helicase</keyword>
<reference evidence="11 12" key="1">
    <citation type="submission" date="2020-01" db="EMBL/GenBank/DDBJ databases">
        <title>Insect and environment-associated Actinomycetes.</title>
        <authorList>
            <person name="Currrie C."/>
            <person name="Chevrette M."/>
            <person name="Carlson C."/>
            <person name="Stubbendieck R."/>
            <person name="Wendt-Pienkowski E."/>
        </authorList>
    </citation>
    <scope>NUCLEOTIDE SEQUENCE [LARGE SCALE GENOMIC DNA]</scope>
    <source>
        <strain evidence="11 12">SID14163</strain>
    </source>
</reference>
<evidence type="ECO:0000256" key="9">
    <source>
        <dbReference type="PROSITE-ProRule" id="PRU00560"/>
    </source>
</evidence>
<keyword evidence="4 9" id="KW-0067">ATP-binding</keyword>
<evidence type="ECO:0000256" key="6">
    <source>
        <dbReference type="ARBA" id="ARBA00034617"/>
    </source>
</evidence>
<accession>A0A7K3PGS4</accession>
<proteinExistence type="predicted"/>
<dbReference type="EC" id="5.6.2.4" evidence="7"/>
<dbReference type="CDD" id="cd17932">
    <property type="entry name" value="DEXQc_UvrD"/>
    <property type="match status" value="1"/>
</dbReference>
<keyword evidence="2 9" id="KW-0378">Hydrolase</keyword>
<dbReference type="GO" id="GO:0005524">
    <property type="term" value="F:ATP binding"/>
    <property type="evidence" value="ECO:0007669"/>
    <property type="project" value="UniProtKB-UniRule"/>
</dbReference>
<keyword evidence="1 9" id="KW-0547">Nucleotide-binding</keyword>
<comment type="caution">
    <text evidence="11">The sequence shown here is derived from an EMBL/GenBank/DDBJ whole genome shotgun (WGS) entry which is preliminary data.</text>
</comment>
<dbReference type="AlphaFoldDB" id="A0A7K3PGS4"/>
<dbReference type="Pfam" id="PF13361">
    <property type="entry name" value="UvrD_C"/>
    <property type="match status" value="1"/>
</dbReference>
<evidence type="ECO:0000256" key="5">
    <source>
        <dbReference type="ARBA" id="ARBA00023235"/>
    </source>
</evidence>
<evidence type="ECO:0000259" key="10">
    <source>
        <dbReference type="PROSITE" id="PS51198"/>
    </source>
</evidence>
<evidence type="ECO:0000256" key="8">
    <source>
        <dbReference type="ARBA" id="ARBA00048988"/>
    </source>
</evidence>
<dbReference type="Gene3D" id="3.40.50.300">
    <property type="entry name" value="P-loop containing nucleotide triphosphate hydrolases"/>
    <property type="match status" value="2"/>
</dbReference>
<evidence type="ECO:0000256" key="4">
    <source>
        <dbReference type="ARBA" id="ARBA00022840"/>
    </source>
</evidence>
<feature type="binding site" evidence="9">
    <location>
        <begin position="35"/>
        <end position="42"/>
    </location>
    <ligand>
        <name>ATP</name>
        <dbReference type="ChEBI" id="CHEBI:30616"/>
    </ligand>
</feature>
<evidence type="ECO:0000256" key="7">
    <source>
        <dbReference type="ARBA" id="ARBA00034808"/>
    </source>
</evidence>